<feature type="domain" description="ATPase AAA-type core" evidence="1">
    <location>
        <begin position="50"/>
        <end position="366"/>
    </location>
</feature>
<dbReference type="SUPFAM" id="SSF52540">
    <property type="entry name" value="P-loop containing nucleoside triphosphate hydrolases"/>
    <property type="match status" value="1"/>
</dbReference>
<evidence type="ECO:0000313" key="3">
    <source>
        <dbReference type="Proteomes" id="UP000432727"/>
    </source>
</evidence>
<dbReference type="OrthoDB" id="9809324at2"/>
<keyword evidence="3" id="KW-1185">Reference proteome</keyword>
<dbReference type="InterPro" id="IPR027417">
    <property type="entry name" value="P-loop_NTPase"/>
</dbReference>
<comment type="caution">
    <text evidence="2">The sequence shown here is derived from an EMBL/GenBank/DDBJ whole genome shotgun (WGS) entry which is preliminary data.</text>
</comment>
<dbReference type="AlphaFoldDB" id="A0A6I4TLI2"/>
<gene>
    <name evidence="2" type="ORF">GRI34_05625</name>
</gene>
<dbReference type="Pfam" id="PF13304">
    <property type="entry name" value="AAA_21"/>
    <property type="match status" value="1"/>
</dbReference>
<dbReference type="Gene3D" id="3.40.50.300">
    <property type="entry name" value="P-loop containing nucleotide triphosphate hydrolases"/>
    <property type="match status" value="1"/>
</dbReference>
<name>A0A6I4TLI2_9SPHN</name>
<dbReference type="PANTHER" id="PTHR40396:SF1">
    <property type="entry name" value="ATPASE AAA-TYPE CORE DOMAIN-CONTAINING PROTEIN"/>
    <property type="match status" value="1"/>
</dbReference>
<dbReference type="EMBL" id="WTYI01000001">
    <property type="protein sequence ID" value="MXO95901.1"/>
    <property type="molecule type" value="Genomic_DNA"/>
</dbReference>
<reference evidence="2 3" key="1">
    <citation type="submission" date="2019-12" db="EMBL/GenBank/DDBJ databases">
        <title>Genomic-based taxomic classification of the family Erythrobacteraceae.</title>
        <authorList>
            <person name="Xu L."/>
        </authorList>
    </citation>
    <scope>NUCLEOTIDE SEQUENCE [LARGE SCALE GENOMIC DNA]</scope>
    <source>
        <strain evidence="2 3">JCM 12189</strain>
    </source>
</reference>
<proteinExistence type="predicted"/>
<evidence type="ECO:0000313" key="2">
    <source>
        <dbReference type="EMBL" id="MXO95901.1"/>
    </source>
</evidence>
<dbReference type="Proteomes" id="UP000432727">
    <property type="component" value="Unassembled WGS sequence"/>
</dbReference>
<evidence type="ECO:0000259" key="1">
    <source>
        <dbReference type="Pfam" id="PF13304"/>
    </source>
</evidence>
<protein>
    <submittedName>
        <fullName evidence="2">AAA family ATPase</fullName>
    </submittedName>
</protein>
<organism evidence="2 3">
    <name type="scientific">Qipengyuania aquimaris</name>
    <dbReference type="NCBI Taxonomy" id="255984"/>
    <lineage>
        <taxon>Bacteria</taxon>
        <taxon>Pseudomonadati</taxon>
        <taxon>Pseudomonadota</taxon>
        <taxon>Alphaproteobacteria</taxon>
        <taxon>Sphingomonadales</taxon>
        <taxon>Erythrobacteraceae</taxon>
        <taxon>Qipengyuania</taxon>
    </lineage>
</organism>
<sequence length="422" mass="47739">MALVRFSVKNYLSFKCEQTLSLEAGRQGTGKNGRSFSTKLKPAPNLLHGAVIYGANSGGKSNLIAAMATMRRFVMHSASGQKGDPIPVSPYRLDTKCREEPSEFEIIFIHKDVLYQYGFSADAEKVHGEWLYETPSDGRIRHIFSRDLDTSSGDYEWYVNSRIRGEKKVWQESTRSNSLFLSTANQLNSQDLEPPFEWLNSHFRVFSSARSLGDVRTSQYCLDEEKKGKVVDLIRSVDPEIEDLRVKESEFDAEELLKDFSEQVRESILSELKGKKHYDASLIRSGTDGMPIEFALEEESTGNSIMYSLAGPWIDTLESGYTLIIDELDSGLHPLALRALVSLFFSKSHNTSNAQLVITCHEATLLQDNLLRTDQIWFLDRNINAGSVLYPLSDFKPRQNESFLRGYLGGRYRGIPLARTSR</sequence>
<dbReference type="InterPro" id="IPR003959">
    <property type="entry name" value="ATPase_AAA_core"/>
</dbReference>
<dbReference type="GO" id="GO:0016887">
    <property type="term" value="F:ATP hydrolysis activity"/>
    <property type="evidence" value="ECO:0007669"/>
    <property type="project" value="InterPro"/>
</dbReference>
<dbReference type="GO" id="GO:0005524">
    <property type="term" value="F:ATP binding"/>
    <property type="evidence" value="ECO:0007669"/>
    <property type="project" value="InterPro"/>
</dbReference>
<accession>A0A6I4TLI2</accession>
<dbReference type="PANTHER" id="PTHR40396">
    <property type="entry name" value="ATPASE-LIKE PROTEIN"/>
    <property type="match status" value="1"/>
</dbReference>
<dbReference type="RefSeq" id="WP_160595116.1">
    <property type="nucleotide sequence ID" value="NZ_WTYI01000001.1"/>
</dbReference>